<protein>
    <submittedName>
        <fullName evidence="3">Uncharacterized protein</fullName>
    </submittedName>
</protein>
<evidence type="ECO:0000256" key="1">
    <source>
        <dbReference type="SAM" id="MobiDB-lite"/>
    </source>
</evidence>
<keyword evidence="2" id="KW-0472">Membrane</keyword>
<accession>A0ABW3E4V2</accession>
<evidence type="ECO:0000313" key="4">
    <source>
        <dbReference type="Proteomes" id="UP001597024"/>
    </source>
</evidence>
<sequence>ASVAPAIAMDVPPPGAPLPQDVDGPGQEIEPVALWAPSLTGANGFPVVGGSVGGLLGLLWLQARIQRRRGTRYVS</sequence>
<keyword evidence="2" id="KW-1133">Transmembrane helix</keyword>
<feature type="transmembrane region" description="Helical" evidence="2">
    <location>
        <begin position="44"/>
        <end position="63"/>
    </location>
</feature>
<proteinExistence type="predicted"/>
<name>A0ABW3E4V2_9ACTN</name>
<dbReference type="EMBL" id="JBHTHX010002288">
    <property type="protein sequence ID" value="MFD0890214.1"/>
    <property type="molecule type" value="Genomic_DNA"/>
</dbReference>
<feature type="region of interest" description="Disordered" evidence="1">
    <location>
        <begin position="1"/>
        <end position="26"/>
    </location>
</feature>
<evidence type="ECO:0000313" key="3">
    <source>
        <dbReference type="EMBL" id="MFD0890214.1"/>
    </source>
</evidence>
<reference evidence="4" key="1">
    <citation type="journal article" date="2019" name="Int. J. Syst. Evol. Microbiol.">
        <title>The Global Catalogue of Microorganisms (GCM) 10K type strain sequencing project: providing services to taxonomists for standard genome sequencing and annotation.</title>
        <authorList>
            <consortium name="The Broad Institute Genomics Platform"/>
            <consortium name="The Broad Institute Genome Sequencing Center for Infectious Disease"/>
            <person name="Wu L."/>
            <person name="Ma J."/>
        </authorList>
    </citation>
    <scope>NUCLEOTIDE SEQUENCE [LARGE SCALE GENOMIC DNA]</scope>
    <source>
        <strain evidence="4">CCUG 62974</strain>
    </source>
</reference>
<comment type="caution">
    <text evidence="3">The sequence shown here is derived from an EMBL/GenBank/DDBJ whole genome shotgun (WGS) entry which is preliminary data.</text>
</comment>
<feature type="non-terminal residue" evidence="3">
    <location>
        <position position="1"/>
    </location>
</feature>
<gene>
    <name evidence="3" type="ORF">ACFQ08_37195</name>
</gene>
<dbReference type="Proteomes" id="UP001597024">
    <property type="component" value="Unassembled WGS sequence"/>
</dbReference>
<evidence type="ECO:0000256" key="2">
    <source>
        <dbReference type="SAM" id="Phobius"/>
    </source>
</evidence>
<keyword evidence="4" id="KW-1185">Reference proteome</keyword>
<keyword evidence="2" id="KW-0812">Transmembrane</keyword>
<organism evidence="3 4">
    <name type="scientific">Streptosporangium algeriense</name>
    <dbReference type="NCBI Taxonomy" id="1682748"/>
    <lineage>
        <taxon>Bacteria</taxon>
        <taxon>Bacillati</taxon>
        <taxon>Actinomycetota</taxon>
        <taxon>Actinomycetes</taxon>
        <taxon>Streptosporangiales</taxon>
        <taxon>Streptosporangiaceae</taxon>
        <taxon>Streptosporangium</taxon>
    </lineage>
</organism>